<dbReference type="CDD" id="cd06261">
    <property type="entry name" value="TM_PBP2"/>
    <property type="match status" value="2"/>
</dbReference>
<feature type="transmembrane region" description="Helical" evidence="8">
    <location>
        <begin position="52"/>
        <end position="76"/>
    </location>
</feature>
<protein>
    <submittedName>
        <fullName evidence="10">Iron ABC transporter permease</fullName>
    </submittedName>
</protein>
<dbReference type="AlphaFoldDB" id="A0A520MW88"/>
<dbReference type="PANTHER" id="PTHR43357">
    <property type="entry name" value="INNER MEMBRANE ABC TRANSPORTER PERMEASE PROTEIN YDCV"/>
    <property type="match status" value="1"/>
</dbReference>
<evidence type="ECO:0000256" key="4">
    <source>
        <dbReference type="ARBA" id="ARBA00022519"/>
    </source>
</evidence>
<keyword evidence="2 8" id="KW-0813">Transport</keyword>
<dbReference type="Gene3D" id="1.10.3720.10">
    <property type="entry name" value="MetI-like"/>
    <property type="match status" value="2"/>
</dbReference>
<dbReference type="PROSITE" id="PS50928">
    <property type="entry name" value="ABC_TM1"/>
    <property type="match status" value="2"/>
</dbReference>
<dbReference type="PANTHER" id="PTHR43357:SF3">
    <property type="entry name" value="FE(3+)-TRANSPORT SYSTEM PERMEASE PROTEIN FBPB 2"/>
    <property type="match status" value="1"/>
</dbReference>
<feature type="transmembrane region" description="Helical" evidence="8">
    <location>
        <begin position="359"/>
        <end position="378"/>
    </location>
</feature>
<feature type="transmembrane region" description="Helical" evidence="8">
    <location>
        <begin position="488"/>
        <end position="507"/>
    </location>
</feature>
<name>A0A520MW88_9GAMM</name>
<keyword evidence="4" id="KW-0997">Cell inner membrane</keyword>
<feature type="domain" description="ABC transmembrane type-1" evidence="9">
    <location>
        <begin position="317"/>
        <end position="507"/>
    </location>
</feature>
<evidence type="ECO:0000256" key="1">
    <source>
        <dbReference type="ARBA" id="ARBA00004429"/>
    </source>
</evidence>
<feature type="transmembrane region" description="Helical" evidence="8">
    <location>
        <begin position="277"/>
        <end position="303"/>
    </location>
</feature>
<dbReference type="Proteomes" id="UP000315498">
    <property type="component" value="Unassembled WGS sequence"/>
</dbReference>
<keyword evidence="5 8" id="KW-0812">Transmembrane</keyword>
<dbReference type="InterPro" id="IPR000515">
    <property type="entry name" value="MetI-like"/>
</dbReference>
<comment type="similarity">
    <text evidence="8">Belongs to the binding-protein-dependent transport system permease family.</text>
</comment>
<feature type="transmembrane region" description="Helical" evidence="8">
    <location>
        <begin position="233"/>
        <end position="251"/>
    </location>
</feature>
<dbReference type="SUPFAM" id="SSF161098">
    <property type="entry name" value="MetI-like"/>
    <property type="match status" value="2"/>
</dbReference>
<proteinExistence type="inferred from homology"/>
<evidence type="ECO:0000313" key="10">
    <source>
        <dbReference type="EMBL" id="RZO25446.1"/>
    </source>
</evidence>
<dbReference type="GO" id="GO:0055085">
    <property type="term" value="P:transmembrane transport"/>
    <property type="evidence" value="ECO:0007669"/>
    <property type="project" value="InterPro"/>
</dbReference>
<evidence type="ECO:0000256" key="5">
    <source>
        <dbReference type="ARBA" id="ARBA00022692"/>
    </source>
</evidence>
<keyword evidence="3" id="KW-1003">Cell membrane</keyword>
<feature type="transmembrane region" description="Helical" evidence="8">
    <location>
        <begin position="83"/>
        <end position="110"/>
    </location>
</feature>
<gene>
    <name evidence="10" type="ORF">EVA94_00725</name>
</gene>
<evidence type="ECO:0000256" key="7">
    <source>
        <dbReference type="ARBA" id="ARBA00023136"/>
    </source>
</evidence>
<dbReference type="Pfam" id="PF00528">
    <property type="entry name" value="BPD_transp_1"/>
    <property type="match status" value="1"/>
</dbReference>
<dbReference type="InterPro" id="IPR035906">
    <property type="entry name" value="MetI-like_sf"/>
</dbReference>
<evidence type="ECO:0000256" key="6">
    <source>
        <dbReference type="ARBA" id="ARBA00022989"/>
    </source>
</evidence>
<evidence type="ECO:0000256" key="3">
    <source>
        <dbReference type="ARBA" id="ARBA00022475"/>
    </source>
</evidence>
<feature type="transmembrane region" description="Helical" evidence="8">
    <location>
        <begin position="315"/>
        <end position="338"/>
    </location>
</feature>
<feature type="domain" description="ABC transmembrane type-1" evidence="9">
    <location>
        <begin position="48"/>
        <end position="249"/>
    </location>
</feature>
<dbReference type="EMBL" id="SHBG01000004">
    <property type="protein sequence ID" value="RZO25446.1"/>
    <property type="molecule type" value="Genomic_DNA"/>
</dbReference>
<sequence>MQNLKIWNYISLPWLGFTSIFFLIFFFLAFFSEIDFSFLTNSYLKDLFLNTIILSFSSALLSALIAVPLAILITFYKFPGHNFFSWALSLSIAFPAFVYAFIFVGIFEYASPISEFLRELNISLLSIKNVYGASVIMSMALFPYIFLLTKAQLSSVGVGIFKAAKSLGSNNLTAIRKVILPSLWPAVIAGMALVIFETISDFGGVSTLRVETFTVGIYDAWFGYQSYFSAARLAGYLLLFVFFIVFISKYFGANSNTLASKTAETFQKIELNKFNQYMISTTCLSIFVLVFCIPVIQLLVWHFDNLSFNVSESLYLLFNSLILGVCAALFTVFFAMALSLSYKSNSYIRPFISIASSGYAVPGSVISAALLIVFDFVFDTSITLYGVFGLILCLSLRFMTPAFNYINASLTNISKSAENALSTQPKNSYKAFRLFYLPQMKPAILLSIMIVFIESIKEQPATLLLRPVGFDTLSTKIYNFTSEGQWEMASTPSLFLIALSLVFVYLINKNIDLNKNT</sequence>
<evidence type="ECO:0000256" key="8">
    <source>
        <dbReference type="RuleBase" id="RU363032"/>
    </source>
</evidence>
<feature type="transmembrane region" description="Helical" evidence="8">
    <location>
        <begin position="434"/>
        <end position="453"/>
    </location>
</feature>
<evidence type="ECO:0000259" key="9">
    <source>
        <dbReference type="PROSITE" id="PS50928"/>
    </source>
</evidence>
<evidence type="ECO:0000256" key="2">
    <source>
        <dbReference type="ARBA" id="ARBA00022448"/>
    </source>
</evidence>
<feature type="transmembrane region" description="Helical" evidence="8">
    <location>
        <begin position="178"/>
        <end position="196"/>
    </location>
</feature>
<evidence type="ECO:0000313" key="11">
    <source>
        <dbReference type="Proteomes" id="UP000315498"/>
    </source>
</evidence>
<dbReference type="GO" id="GO:0005886">
    <property type="term" value="C:plasma membrane"/>
    <property type="evidence" value="ECO:0007669"/>
    <property type="project" value="UniProtKB-SubCell"/>
</dbReference>
<keyword evidence="7 8" id="KW-0472">Membrane</keyword>
<feature type="transmembrane region" description="Helical" evidence="8">
    <location>
        <begin position="384"/>
        <end position="406"/>
    </location>
</feature>
<keyword evidence="6 8" id="KW-1133">Transmembrane helix</keyword>
<organism evidence="10 11">
    <name type="scientific">SAR86 cluster bacterium</name>
    <dbReference type="NCBI Taxonomy" id="2030880"/>
    <lineage>
        <taxon>Bacteria</taxon>
        <taxon>Pseudomonadati</taxon>
        <taxon>Pseudomonadota</taxon>
        <taxon>Gammaproteobacteria</taxon>
        <taxon>SAR86 cluster</taxon>
    </lineage>
</organism>
<accession>A0A520MW88</accession>
<comment type="caution">
    <text evidence="10">The sequence shown here is derived from an EMBL/GenBank/DDBJ whole genome shotgun (WGS) entry which is preliminary data.</text>
</comment>
<reference evidence="10 11" key="1">
    <citation type="submission" date="2019-02" db="EMBL/GenBank/DDBJ databases">
        <title>Prokaryotic population dynamics and viral predation in marine succession experiment using metagenomics: the confinement effect.</title>
        <authorList>
            <person name="Haro-Moreno J.M."/>
            <person name="Rodriguez-Valera F."/>
            <person name="Lopez-Perez M."/>
        </authorList>
    </citation>
    <scope>NUCLEOTIDE SEQUENCE [LARGE SCALE GENOMIC DNA]</scope>
    <source>
        <strain evidence="10">MED-G161</strain>
    </source>
</reference>
<feature type="transmembrane region" description="Helical" evidence="8">
    <location>
        <begin position="130"/>
        <end position="148"/>
    </location>
</feature>
<feature type="transmembrane region" description="Helical" evidence="8">
    <location>
        <begin position="12"/>
        <end position="32"/>
    </location>
</feature>
<comment type="subcellular location">
    <subcellularLocation>
        <location evidence="1">Cell inner membrane</location>
        <topology evidence="1">Multi-pass membrane protein</topology>
    </subcellularLocation>
    <subcellularLocation>
        <location evidence="8">Cell membrane</location>
        <topology evidence="8">Multi-pass membrane protein</topology>
    </subcellularLocation>
</comment>